<dbReference type="AlphaFoldDB" id="A0A6L5XW45"/>
<dbReference type="CDD" id="cd06225">
    <property type="entry name" value="HAMP"/>
    <property type="match status" value="1"/>
</dbReference>
<dbReference type="SUPFAM" id="SSF58104">
    <property type="entry name" value="Methyl-accepting chemotaxis protein (MCP) signaling domain"/>
    <property type="match status" value="1"/>
</dbReference>
<dbReference type="Gene3D" id="1.10.287.950">
    <property type="entry name" value="Methyl-accepting chemotaxis protein"/>
    <property type="match status" value="1"/>
</dbReference>
<dbReference type="InterPro" id="IPR029151">
    <property type="entry name" value="Sensor-like_sf"/>
</dbReference>
<evidence type="ECO:0000256" key="1">
    <source>
        <dbReference type="ARBA" id="ARBA00004651"/>
    </source>
</evidence>
<evidence type="ECO:0000256" key="3">
    <source>
        <dbReference type="ARBA" id="ARBA00022692"/>
    </source>
</evidence>
<keyword evidence="4 9" id="KW-1133">Transmembrane helix</keyword>
<dbReference type="RefSeq" id="WP_154516213.1">
    <property type="nucleotide sequence ID" value="NZ_VUMT01000001.1"/>
</dbReference>
<evidence type="ECO:0000256" key="5">
    <source>
        <dbReference type="ARBA" id="ARBA00023136"/>
    </source>
</evidence>
<dbReference type="InterPro" id="IPR004089">
    <property type="entry name" value="MCPsignal_dom"/>
</dbReference>
<evidence type="ECO:0000256" key="8">
    <source>
        <dbReference type="PROSITE-ProRule" id="PRU00284"/>
    </source>
</evidence>
<keyword evidence="2" id="KW-1003">Cell membrane</keyword>
<accession>A0A6L5XW45</accession>
<dbReference type="SUPFAM" id="SSF103190">
    <property type="entry name" value="Sensory domain-like"/>
    <property type="match status" value="1"/>
</dbReference>
<evidence type="ECO:0000256" key="6">
    <source>
        <dbReference type="ARBA" id="ARBA00023224"/>
    </source>
</evidence>
<dbReference type="PANTHER" id="PTHR32089:SF112">
    <property type="entry name" value="LYSOZYME-LIKE PROTEIN-RELATED"/>
    <property type="match status" value="1"/>
</dbReference>
<keyword evidence="13" id="KW-1185">Reference proteome</keyword>
<dbReference type="SMART" id="SM00283">
    <property type="entry name" value="MA"/>
    <property type="match status" value="1"/>
</dbReference>
<dbReference type="EMBL" id="VUMT01000001">
    <property type="protein sequence ID" value="MSS62578.1"/>
    <property type="molecule type" value="Genomic_DNA"/>
</dbReference>
<dbReference type="Gene3D" id="1.10.8.500">
    <property type="entry name" value="HAMP domain in histidine kinase"/>
    <property type="match status" value="1"/>
</dbReference>
<keyword evidence="6 8" id="KW-0807">Transducer</keyword>
<evidence type="ECO:0000256" key="7">
    <source>
        <dbReference type="ARBA" id="ARBA00029447"/>
    </source>
</evidence>
<reference evidence="12 13" key="1">
    <citation type="submission" date="2019-08" db="EMBL/GenBank/DDBJ databases">
        <title>In-depth cultivation of the pig gut microbiome towards novel bacterial diversity and tailored functional studies.</title>
        <authorList>
            <person name="Wylensek D."/>
            <person name="Hitch T.C.A."/>
            <person name="Clavel T."/>
        </authorList>
    </citation>
    <scope>NUCLEOTIDE SEQUENCE [LARGE SCALE GENOMIC DNA]</scope>
    <source>
        <strain evidence="12 13">WCA-693-APC-MOT-I</strain>
    </source>
</reference>
<evidence type="ECO:0000259" key="11">
    <source>
        <dbReference type="PROSITE" id="PS50885"/>
    </source>
</evidence>
<feature type="domain" description="HAMP" evidence="11">
    <location>
        <begin position="209"/>
        <end position="264"/>
    </location>
</feature>
<dbReference type="GO" id="GO:0007165">
    <property type="term" value="P:signal transduction"/>
    <property type="evidence" value="ECO:0007669"/>
    <property type="project" value="UniProtKB-KW"/>
</dbReference>
<feature type="transmembrane region" description="Helical" evidence="9">
    <location>
        <begin position="189"/>
        <end position="212"/>
    </location>
</feature>
<dbReference type="PROSITE" id="PS50111">
    <property type="entry name" value="CHEMOTAXIS_TRANSDUC_2"/>
    <property type="match status" value="1"/>
</dbReference>
<feature type="domain" description="Methyl-accepting transducer" evidence="10">
    <location>
        <begin position="283"/>
        <end position="540"/>
    </location>
</feature>
<comment type="subcellular location">
    <subcellularLocation>
        <location evidence="1">Cell membrane</location>
        <topology evidence="1">Multi-pass membrane protein</topology>
    </subcellularLocation>
</comment>
<comment type="caution">
    <text evidence="12">The sequence shown here is derived from an EMBL/GenBank/DDBJ whole genome shotgun (WGS) entry which is preliminary data.</text>
</comment>
<dbReference type="Pfam" id="PF17202">
    <property type="entry name" value="sCache_3_3"/>
    <property type="match status" value="1"/>
</dbReference>
<evidence type="ECO:0000256" key="4">
    <source>
        <dbReference type="ARBA" id="ARBA00022989"/>
    </source>
</evidence>
<dbReference type="InterPro" id="IPR033463">
    <property type="entry name" value="sCache_3"/>
</dbReference>
<comment type="similarity">
    <text evidence="7">Belongs to the methyl-accepting chemotaxis (MCP) protein family.</text>
</comment>
<sequence length="570" mass="62058">MKKKRGLIHEMLFIILLPLVLLTVGVIFVSVSTLENNMIVGIEDGLRGTASTLKGTYEQMYKGDMEKNADGFILKGGSIISDRYDLVDYVKESTGNDAAIYFGDSCIVTSIKDKDDKRLIGSTLDRKVVDQVINKGKNYFDKKIVLNGTEYYGYFIPIVNSDGSVAGAAFTGKLRNEAVRSIKCAVGEIVAFAIVIILIVAVAGSILAYLVVRAIHSVCDSVEELAKGNLTVEINQKLCKRRDEIGEIAECTVELRDSLQYIIGDMLRHVEKLSEASKQLDKMAGNTSRNTDEVSHAVEDIAAGAMSQAEDTQDTSSQIAYMGELIETIIQSINDLNSQASVMGKAENEANVIIEELGETNNRTIHAIERIAEQTDVTNQSAQEIRKAVDMITAIAGKTNLLSLNASIEAARAGEAGRGFAVVAGEIQQLAEQSSQSAKVIGSIIDRLLLESDKTVEIMQDVKEIVAEQEQKLGETKDKFTEVSEGIKTSLKGITEIEEHTGEIASSRERVVSLVENLSAISEENAASTEETTASVQELDATINELAQSARDLDKISESLKENVEIFRLE</sequence>
<gene>
    <name evidence="12" type="ORF">FYJ58_01540</name>
</gene>
<organism evidence="12 13">
    <name type="scientific">Velocimicrobium porci</name>
    <dbReference type="NCBI Taxonomy" id="2606634"/>
    <lineage>
        <taxon>Bacteria</taxon>
        <taxon>Bacillati</taxon>
        <taxon>Bacillota</taxon>
        <taxon>Clostridia</taxon>
        <taxon>Lachnospirales</taxon>
        <taxon>Lachnospiraceae</taxon>
        <taxon>Velocimicrobium</taxon>
    </lineage>
</organism>
<keyword evidence="3 9" id="KW-0812">Transmembrane</keyword>
<dbReference type="Proteomes" id="UP000482209">
    <property type="component" value="Unassembled WGS sequence"/>
</dbReference>
<evidence type="ECO:0000313" key="13">
    <source>
        <dbReference type="Proteomes" id="UP000482209"/>
    </source>
</evidence>
<name>A0A6L5XW45_9FIRM</name>
<protein>
    <submittedName>
        <fullName evidence="12">Methyl-accepting chemotaxis protein</fullName>
    </submittedName>
</protein>
<dbReference type="PROSITE" id="PS50885">
    <property type="entry name" value="HAMP"/>
    <property type="match status" value="1"/>
</dbReference>
<dbReference type="InterPro" id="IPR003660">
    <property type="entry name" value="HAMP_dom"/>
</dbReference>
<evidence type="ECO:0000313" key="12">
    <source>
        <dbReference type="EMBL" id="MSS62578.1"/>
    </source>
</evidence>
<evidence type="ECO:0000259" key="10">
    <source>
        <dbReference type="PROSITE" id="PS50111"/>
    </source>
</evidence>
<feature type="transmembrane region" description="Helical" evidence="9">
    <location>
        <begin position="12"/>
        <end position="31"/>
    </location>
</feature>
<keyword evidence="5 9" id="KW-0472">Membrane</keyword>
<evidence type="ECO:0000256" key="9">
    <source>
        <dbReference type="SAM" id="Phobius"/>
    </source>
</evidence>
<dbReference type="GO" id="GO:0005886">
    <property type="term" value="C:plasma membrane"/>
    <property type="evidence" value="ECO:0007669"/>
    <property type="project" value="UniProtKB-SubCell"/>
</dbReference>
<dbReference type="Pfam" id="PF00015">
    <property type="entry name" value="MCPsignal"/>
    <property type="match status" value="1"/>
</dbReference>
<proteinExistence type="inferred from homology"/>
<dbReference type="PANTHER" id="PTHR32089">
    <property type="entry name" value="METHYL-ACCEPTING CHEMOTAXIS PROTEIN MCPB"/>
    <property type="match status" value="1"/>
</dbReference>
<evidence type="ECO:0000256" key="2">
    <source>
        <dbReference type="ARBA" id="ARBA00022475"/>
    </source>
</evidence>